<proteinExistence type="predicted"/>
<dbReference type="KEGG" id="bvz:BRAD3257_8389"/>
<protein>
    <submittedName>
        <fullName evidence="2">Uncharacterized protein</fullName>
    </submittedName>
</protein>
<dbReference type="EMBL" id="LS398110">
    <property type="protein sequence ID" value="SPP98976.1"/>
    <property type="molecule type" value="Genomic_DNA"/>
</dbReference>
<feature type="region of interest" description="Disordered" evidence="1">
    <location>
        <begin position="1"/>
        <end position="20"/>
    </location>
</feature>
<gene>
    <name evidence="2" type="ORF">BRAD3257_8389</name>
</gene>
<evidence type="ECO:0000256" key="1">
    <source>
        <dbReference type="SAM" id="MobiDB-lite"/>
    </source>
</evidence>
<organism evidence="2 3">
    <name type="scientific">Bradyrhizobium vignae</name>
    <dbReference type="NCBI Taxonomy" id="1549949"/>
    <lineage>
        <taxon>Bacteria</taxon>
        <taxon>Pseudomonadati</taxon>
        <taxon>Pseudomonadota</taxon>
        <taxon>Alphaproteobacteria</taxon>
        <taxon>Hyphomicrobiales</taxon>
        <taxon>Nitrobacteraceae</taxon>
        <taxon>Bradyrhizobium</taxon>
    </lineage>
</organism>
<reference evidence="2 3" key="1">
    <citation type="submission" date="2018-03" db="EMBL/GenBank/DDBJ databases">
        <authorList>
            <person name="Gully D."/>
        </authorList>
    </citation>
    <scope>NUCLEOTIDE SEQUENCE [LARGE SCALE GENOMIC DNA]</scope>
    <source>
        <strain evidence="2">ORS3257</strain>
    </source>
</reference>
<dbReference type="Proteomes" id="UP000246085">
    <property type="component" value="Chromosome BRAD3257"/>
</dbReference>
<accession>A0A2U3QC51</accession>
<evidence type="ECO:0000313" key="2">
    <source>
        <dbReference type="EMBL" id="SPP98976.1"/>
    </source>
</evidence>
<evidence type="ECO:0000313" key="3">
    <source>
        <dbReference type="Proteomes" id="UP000246085"/>
    </source>
</evidence>
<sequence length="70" mass="7197">MSDLGTESPVSPSGGGRSMDGIGLKAVGLNLTAVQRELGPLSGGVKALSIAEPLHGYPLRAYIARIPCHR</sequence>
<dbReference type="AlphaFoldDB" id="A0A2U3QC51"/>
<name>A0A2U3QC51_9BRAD</name>